<evidence type="ECO:0000256" key="9">
    <source>
        <dbReference type="SAM" id="Phobius"/>
    </source>
</evidence>
<evidence type="ECO:0000313" key="12">
    <source>
        <dbReference type="Proteomes" id="UP000192486"/>
    </source>
</evidence>
<evidence type="ECO:0000259" key="10">
    <source>
        <dbReference type="Pfam" id="PF04290"/>
    </source>
</evidence>
<protein>
    <recommendedName>
        <fullName evidence="10">Tripartite ATP-independent periplasmic transporters DctQ component domain-containing protein</fullName>
    </recommendedName>
</protein>
<feature type="transmembrane region" description="Helical" evidence="9">
    <location>
        <begin position="12"/>
        <end position="33"/>
    </location>
</feature>
<keyword evidence="2" id="KW-0813">Transport</keyword>
<dbReference type="Proteomes" id="UP000192486">
    <property type="component" value="Chromosome"/>
</dbReference>
<dbReference type="EMBL" id="CP015108">
    <property type="protein sequence ID" value="ARF13974.1"/>
    <property type="molecule type" value="Genomic_DNA"/>
</dbReference>
<evidence type="ECO:0000256" key="3">
    <source>
        <dbReference type="ARBA" id="ARBA00022475"/>
    </source>
</evidence>
<organism evidence="11 12">
    <name type="scientific">Sporosarcina ureae</name>
    <dbReference type="NCBI Taxonomy" id="1571"/>
    <lineage>
        <taxon>Bacteria</taxon>
        <taxon>Bacillati</taxon>
        <taxon>Bacillota</taxon>
        <taxon>Bacilli</taxon>
        <taxon>Bacillales</taxon>
        <taxon>Caryophanaceae</taxon>
        <taxon>Sporosarcina</taxon>
    </lineage>
</organism>
<feature type="domain" description="Tripartite ATP-independent periplasmic transporters DctQ component" evidence="10">
    <location>
        <begin position="28"/>
        <end position="158"/>
    </location>
</feature>
<dbReference type="PANTHER" id="PTHR35011">
    <property type="entry name" value="2,3-DIKETO-L-GULONATE TRAP TRANSPORTER SMALL PERMEASE PROTEIN YIAM"/>
    <property type="match status" value="1"/>
</dbReference>
<keyword evidence="6 9" id="KW-1133">Transmembrane helix</keyword>
<evidence type="ECO:0000256" key="2">
    <source>
        <dbReference type="ARBA" id="ARBA00022448"/>
    </source>
</evidence>
<evidence type="ECO:0000256" key="1">
    <source>
        <dbReference type="ARBA" id="ARBA00004429"/>
    </source>
</evidence>
<dbReference type="InterPro" id="IPR055348">
    <property type="entry name" value="DctQ"/>
</dbReference>
<proteinExistence type="inferred from homology"/>
<evidence type="ECO:0000256" key="4">
    <source>
        <dbReference type="ARBA" id="ARBA00022519"/>
    </source>
</evidence>
<keyword evidence="5 9" id="KW-0812">Transmembrane</keyword>
<evidence type="ECO:0000313" key="11">
    <source>
        <dbReference type="EMBL" id="ARF13974.1"/>
    </source>
</evidence>
<evidence type="ECO:0000256" key="5">
    <source>
        <dbReference type="ARBA" id="ARBA00022692"/>
    </source>
</evidence>
<comment type="subcellular location">
    <subcellularLocation>
        <location evidence="1">Cell inner membrane</location>
        <topology evidence="1">Multi-pass membrane protein</topology>
    </subcellularLocation>
</comment>
<gene>
    <name evidence="11" type="ORF">SporoS204_07340</name>
</gene>
<reference evidence="11 12" key="1">
    <citation type="submission" date="2016-04" db="EMBL/GenBank/DDBJ databases">
        <title>Comparative Genomics and Epigenetics of Sporosarcina ureae.</title>
        <authorList>
            <person name="Oliver A.S."/>
            <person name="Cooper K.K."/>
        </authorList>
    </citation>
    <scope>NUCLEOTIDE SEQUENCE [LARGE SCALE GENOMIC DNA]</scope>
    <source>
        <strain evidence="11 12">S204</strain>
    </source>
</reference>
<dbReference type="RefSeq" id="WP_029055217.1">
    <property type="nucleotide sequence ID" value="NZ_CP015108.1"/>
</dbReference>
<evidence type="ECO:0000256" key="6">
    <source>
        <dbReference type="ARBA" id="ARBA00022989"/>
    </source>
</evidence>
<evidence type="ECO:0000256" key="7">
    <source>
        <dbReference type="ARBA" id="ARBA00023136"/>
    </source>
</evidence>
<keyword evidence="4" id="KW-0997">Cell inner membrane</keyword>
<keyword evidence="12" id="KW-1185">Reference proteome</keyword>
<dbReference type="Pfam" id="PF04290">
    <property type="entry name" value="DctQ"/>
    <property type="match status" value="1"/>
</dbReference>
<keyword evidence="7 9" id="KW-0472">Membrane</keyword>
<accession>A0ABM6JVR3</accession>
<sequence>MLLRISNLLDSIINFMAILGRVVIIIISLLIIGDIVSLKFFSYQFPWVLEVSEYLLVFLTFLGVAWLLREDGHIKLDLLLNRLSEKNRMRMEILNSCIGAIISLVITVYGFLATWNLHMRDIKTETILEIPRSLLIVVIPVGFLFVFIQFIRNFLSAINKLKSRREKS</sequence>
<feature type="transmembrane region" description="Helical" evidence="9">
    <location>
        <begin position="45"/>
        <end position="68"/>
    </location>
</feature>
<evidence type="ECO:0000256" key="8">
    <source>
        <dbReference type="ARBA" id="ARBA00038436"/>
    </source>
</evidence>
<keyword evidence="3" id="KW-1003">Cell membrane</keyword>
<feature type="transmembrane region" description="Helical" evidence="9">
    <location>
        <begin position="133"/>
        <end position="155"/>
    </location>
</feature>
<comment type="similarity">
    <text evidence="8">Belongs to the TRAP transporter small permease family.</text>
</comment>
<name>A0ABM6JVR3_SPOUR</name>
<dbReference type="InterPro" id="IPR007387">
    <property type="entry name" value="TRAP_DctQ"/>
</dbReference>
<feature type="transmembrane region" description="Helical" evidence="9">
    <location>
        <begin position="93"/>
        <end position="113"/>
    </location>
</feature>